<feature type="domain" description="G-protein coupled receptors family 1 profile" evidence="13">
    <location>
        <begin position="5"/>
        <end position="254"/>
    </location>
</feature>
<dbReference type="CDD" id="cd13954">
    <property type="entry name" value="7tmA_OR"/>
    <property type="match status" value="1"/>
</dbReference>
<evidence type="ECO:0000256" key="8">
    <source>
        <dbReference type="ARBA" id="ARBA00023136"/>
    </source>
</evidence>
<evidence type="ECO:0000259" key="13">
    <source>
        <dbReference type="PROSITE" id="PS50262"/>
    </source>
</evidence>
<feature type="transmembrane region" description="Helical" evidence="12">
    <location>
        <begin position="63"/>
        <end position="84"/>
    </location>
</feature>
<dbReference type="GO" id="GO:0005886">
    <property type="term" value="C:plasma membrane"/>
    <property type="evidence" value="ECO:0007669"/>
    <property type="project" value="UniProtKB-SubCell"/>
</dbReference>
<dbReference type="Pfam" id="PF13853">
    <property type="entry name" value="7tm_4"/>
    <property type="match status" value="1"/>
</dbReference>
<dbReference type="InParanoid" id="A0A6P8PUY8"/>
<feature type="transmembrane region" description="Helical" evidence="12">
    <location>
        <begin position="202"/>
        <end position="225"/>
    </location>
</feature>
<dbReference type="FunFam" id="1.10.1220.70:FF:000001">
    <property type="entry name" value="Olfactory receptor"/>
    <property type="match status" value="1"/>
</dbReference>
<keyword evidence="5 12" id="KW-0552">Olfaction</keyword>
<evidence type="ECO:0000256" key="7">
    <source>
        <dbReference type="ARBA" id="ARBA00023040"/>
    </source>
</evidence>
<reference evidence="15" key="1">
    <citation type="submission" date="2025-08" db="UniProtKB">
        <authorList>
            <consortium name="RefSeq"/>
        </authorList>
    </citation>
    <scope>IDENTIFICATION</scope>
</reference>
<keyword evidence="7 11" id="KW-0297">G-protein coupled receptor</keyword>
<evidence type="ECO:0000256" key="1">
    <source>
        <dbReference type="ARBA" id="ARBA00004651"/>
    </source>
</evidence>
<sequence>MAVLGNLIIVLVIYFSHSLHTPMYFFLGNLSFLDICCTSTTIPKMLVIFFWENKVISFVGCALQLYMFCWFVICEMLLLTIMAFDRYAAICSPLTYSVVLNWRVCIQGATVMWSVGAVISFIHTFLAFRLSFCGSNRIDQFFCELPSVLILSCSDTTINEVILLVVDIFLGIFCFFFVLISYIFIVLAILKIRSATGKQKAFTTCASHLTVVVFYYTTIFLAYLQPKSSTSPGKKKTMTALYTLFIPMLNPIIYSLRNKEVKDAVKKIIHSRLNSR</sequence>
<comment type="similarity">
    <text evidence="2 11">Belongs to the G-protein coupled receptor 1 family.</text>
</comment>
<keyword evidence="8 12" id="KW-0472">Membrane</keyword>
<evidence type="ECO:0000256" key="10">
    <source>
        <dbReference type="ARBA" id="ARBA00023224"/>
    </source>
</evidence>
<feature type="transmembrane region" description="Helical" evidence="12">
    <location>
        <begin position="104"/>
        <end position="128"/>
    </location>
</feature>
<evidence type="ECO:0000256" key="2">
    <source>
        <dbReference type="ARBA" id="ARBA00010663"/>
    </source>
</evidence>
<keyword evidence="3 12" id="KW-1003">Cell membrane</keyword>
<dbReference type="SUPFAM" id="SSF81321">
    <property type="entry name" value="Family A G protein-coupled receptor-like"/>
    <property type="match status" value="1"/>
</dbReference>
<dbReference type="GO" id="GO:0004984">
    <property type="term" value="F:olfactory receptor activity"/>
    <property type="evidence" value="ECO:0007669"/>
    <property type="project" value="InterPro"/>
</dbReference>
<dbReference type="Gene3D" id="1.20.1070.10">
    <property type="entry name" value="Rhodopsin 7-helix transmembrane proteins"/>
    <property type="match status" value="1"/>
</dbReference>
<proteinExistence type="inferred from homology"/>
<keyword evidence="4 11" id="KW-0812">Transmembrane</keyword>
<gene>
    <name evidence="15" type="primary">LOC117349647</name>
</gene>
<evidence type="ECO:0000313" key="14">
    <source>
        <dbReference type="Proteomes" id="UP000515159"/>
    </source>
</evidence>
<keyword evidence="14" id="KW-1185">Reference proteome</keyword>
<accession>A0A6P8PUY8</accession>
<evidence type="ECO:0000313" key="15">
    <source>
        <dbReference type="RefSeq" id="XP_033779131.1"/>
    </source>
</evidence>
<organism evidence="14 15">
    <name type="scientific">Geotrypetes seraphini</name>
    <name type="common">Gaboon caecilian</name>
    <name type="synonym">Caecilia seraphini</name>
    <dbReference type="NCBI Taxonomy" id="260995"/>
    <lineage>
        <taxon>Eukaryota</taxon>
        <taxon>Metazoa</taxon>
        <taxon>Chordata</taxon>
        <taxon>Craniata</taxon>
        <taxon>Vertebrata</taxon>
        <taxon>Euteleostomi</taxon>
        <taxon>Amphibia</taxon>
        <taxon>Gymnophiona</taxon>
        <taxon>Geotrypetes</taxon>
    </lineage>
</organism>
<comment type="subcellular location">
    <subcellularLocation>
        <location evidence="1 12">Cell membrane</location>
        <topology evidence="1 12">Multi-pass membrane protein</topology>
    </subcellularLocation>
</comment>
<feature type="transmembrane region" description="Helical" evidence="12">
    <location>
        <begin position="161"/>
        <end position="190"/>
    </location>
</feature>
<evidence type="ECO:0000256" key="3">
    <source>
        <dbReference type="ARBA" id="ARBA00022475"/>
    </source>
</evidence>
<feature type="transmembrane region" description="Helical" evidence="12">
    <location>
        <begin position="6"/>
        <end position="25"/>
    </location>
</feature>
<evidence type="ECO:0000256" key="9">
    <source>
        <dbReference type="ARBA" id="ARBA00023170"/>
    </source>
</evidence>
<keyword evidence="10 11" id="KW-0807">Transducer</keyword>
<dbReference type="OrthoDB" id="6151005at2759"/>
<evidence type="ECO:0000256" key="6">
    <source>
        <dbReference type="ARBA" id="ARBA00022989"/>
    </source>
</evidence>
<dbReference type="KEGG" id="gsh:117349647"/>
<evidence type="ECO:0000256" key="12">
    <source>
        <dbReference type="RuleBase" id="RU363047"/>
    </source>
</evidence>
<dbReference type="PRINTS" id="PR00245">
    <property type="entry name" value="OLFACTORYR"/>
</dbReference>
<evidence type="ECO:0000256" key="11">
    <source>
        <dbReference type="RuleBase" id="RU000688"/>
    </source>
</evidence>
<dbReference type="InterPro" id="IPR017452">
    <property type="entry name" value="GPCR_Rhodpsn_7TM"/>
</dbReference>
<dbReference type="InterPro" id="IPR000725">
    <property type="entry name" value="Olfact_rcpt"/>
</dbReference>
<dbReference type="PROSITE" id="PS50262">
    <property type="entry name" value="G_PROTEIN_RECEP_F1_2"/>
    <property type="match status" value="1"/>
</dbReference>
<keyword evidence="9 11" id="KW-0675">Receptor</keyword>
<dbReference type="FunFam" id="1.20.1070.10:FF:000015">
    <property type="entry name" value="Olfactory receptor"/>
    <property type="match status" value="1"/>
</dbReference>
<dbReference type="GeneID" id="117349647"/>
<evidence type="ECO:0000256" key="5">
    <source>
        <dbReference type="ARBA" id="ARBA00022725"/>
    </source>
</evidence>
<dbReference type="PRINTS" id="PR00237">
    <property type="entry name" value="GPCRRHODOPSN"/>
</dbReference>
<name>A0A6P8PUY8_GEOSA</name>
<protein>
    <recommendedName>
        <fullName evidence="12">Olfactory receptor</fullName>
    </recommendedName>
</protein>
<keyword evidence="6 12" id="KW-1133">Transmembrane helix</keyword>
<feature type="transmembrane region" description="Helical" evidence="12">
    <location>
        <begin position="237"/>
        <end position="256"/>
    </location>
</feature>
<dbReference type="InterPro" id="IPR000276">
    <property type="entry name" value="GPCR_Rhodpsn"/>
</dbReference>
<dbReference type="PROSITE" id="PS00237">
    <property type="entry name" value="G_PROTEIN_RECEP_F1_1"/>
    <property type="match status" value="1"/>
</dbReference>
<dbReference type="PANTHER" id="PTHR26452">
    <property type="entry name" value="OLFACTORY RECEPTOR"/>
    <property type="match status" value="1"/>
</dbReference>
<dbReference type="InterPro" id="IPR050516">
    <property type="entry name" value="Olfactory_GPCR"/>
</dbReference>
<dbReference type="AlphaFoldDB" id="A0A6P8PUY8"/>
<evidence type="ECO:0000256" key="4">
    <source>
        <dbReference type="ARBA" id="ARBA00022692"/>
    </source>
</evidence>
<dbReference type="GO" id="GO:0004930">
    <property type="term" value="F:G protein-coupled receptor activity"/>
    <property type="evidence" value="ECO:0007669"/>
    <property type="project" value="UniProtKB-KW"/>
</dbReference>
<keyword evidence="12" id="KW-0716">Sensory transduction</keyword>
<dbReference type="RefSeq" id="XP_033779131.1">
    <property type="nucleotide sequence ID" value="XM_033923240.1"/>
</dbReference>
<dbReference type="Proteomes" id="UP000515159">
    <property type="component" value="Chromosome 16"/>
</dbReference>